<dbReference type="PANTHER" id="PTHR32305:SF15">
    <property type="entry name" value="PROTEIN RHSA-RELATED"/>
    <property type="match status" value="1"/>
</dbReference>
<dbReference type="InterPro" id="IPR050708">
    <property type="entry name" value="T6SS_VgrG/RHS"/>
</dbReference>
<dbReference type="AlphaFoldDB" id="A0AAN4W543"/>
<gene>
    <name evidence="1" type="ORF">PEDI_55660</name>
</gene>
<dbReference type="RefSeq" id="WP_338240081.1">
    <property type="nucleotide sequence ID" value="NZ_BQKE01000010.1"/>
</dbReference>
<keyword evidence="2" id="KW-1185">Reference proteome</keyword>
<comment type="caution">
    <text evidence="1">The sequence shown here is derived from an EMBL/GenBank/DDBJ whole genome shotgun (WGS) entry which is preliminary data.</text>
</comment>
<dbReference type="InterPro" id="IPR022385">
    <property type="entry name" value="Rhs_assc_core"/>
</dbReference>
<dbReference type="NCBIfam" id="TIGR03696">
    <property type="entry name" value="Rhs_assc_core"/>
    <property type="match status" value="1"/>
</dbReference>
<dbReference type="Pfam" id="PF14891">
    <property type="entry name" value="Peptidase_M91"/>
    <property type="match status" value="1"/>
</dbReference>
<evidence type="ECO:0000313" key="2">
    <source>
        <dbReference type="Proteomes" id="UP001310022"/>
    </source>
</evidence>
<evidence type="ECO:0000313" key="1">
    <source>
        <dbReference type="EMBL" id="GJM65014.1"/>
    </source>
</evidence>
<dbReference type="Proteomes" id="UP001310022">
    <property type="component" value="Unassembled WGS sequence"/>
</dbReference>
<sequence length="259" mass="29674">MFNGKELDDETGLYYYGARYYDPRSSVWLSVDPLAEKYPRLSSMAYCANNPVNFIDPDGREILFPRAQWWGNSKFSWNFQEDINDIYSSSFGKALVRDLHSSEVKIQVTNAATFIGNDMSDLKNSITEGSPEGGPRIFTNGTKNVGIRYASVANLYIDDVLVKSSWEILAHEMVHARDFANSYFKNIKKEHNLNEKQIHEIGEIRSMIFTNSMRLEKYGKETQLRTKYRGGKLLNDDGITPIKDYGFDITEGLLKTIEE</sequence>
<dbReference type="PANTHER" id="PTHR32305">
    <property type="match status" value="1"/>
</dbReference>
<organism evidence="1 2">
    <name type="scientific">Persicobacter diffluens</name>
    <dbReference type="NCBI Taxonomy" id="981"/>
    <lineage>
        <taxon>Bacteria</taxon>
        <taxon>Pseudomonadati</taxon>
        <taxon>Bacteroidota</taxon>
        <taxon>Cytophagia</taxon>
        <taxon>Cytophagales</taxon>
        <taxon>Persicobacteraceae</taxon>
        <taxon>Persicobacter</taxon>
    </lineage>
</organism>
<evidence type="ECO:0008006" key="3">
    <source>
        <dbReference type="Google" id="ProtNLM"/>
    </source>
</evidence>
<dbReference type="InterPro" id="IPR028208">
    <property type="entry name" value="Effector_pro_NleD-like"/>
</dbReference>
<reference evidence="1 2" key="1">
    <citation type="submission" date="2021-12" db="EMBL/GenBank/DDBJ databases">
        <title>Genome sequencing of bacteria with rrn-lacking chromosome and rrn-plasmid.</title>
        <authorList>
            <person name="Anda M."/>
            <person name="Iwasaki W."/>
        </authorList>
    </citation>
    <scope>NUCLEOTIDE SEQUENCE [LARGE SCALE GENOMIC DNA]</scope>
    <source>
        <strain evidence="1 2">NBRC 15940</strain>
    </source>
</reference>
<dbReference type="EMBL" id="BQKE01000010">
    <property type="protein sequence ID" value="GJM65014.1"/>
    <property type="molecule type" value="Genomic_DNA"/>
</dbReference>
<accession>A0AAN4W543</accession>
<protein>
    <recommendedName>
        <fullName evidence="3">RHS repeat-associated core domain-containing protein</fullName>
    </recommendedName>
</protein>
<dbReference type="Gene3D" id="2.180.10.10">
    <property type="entry name" value="RHS repeat-associated core"/>
    <property type="match status" value="1"/>
</dbReference>
<proteinExistence type="predicted"/>
<name>A0AAN4W543_9BACT</name>